<evidence type="ECO:0000313" key="1">
    <source>
        <dbReference type="RefSeq" id="XP_042605491.1"/>
    </source>
</evidence>
<dbReference type="AlphaFoldDB" id="A0A9Q9XPD5"/>
<organism evidence="1">
    <name type="scientific">Cyprinus carpio</name>
    <name type="common">Common carp</name>
    <dbReference type="NCBI Taxonomy" id="7962"/>
    <lineage>
        <taxon>Eukaryota</taxon>
        <taxon>Metazoa</taxon>
        <taxon>Chordata</taxon>
        <taxon>Craniata</taxon>
        <taxon>Vertebrata</taxon>
        <taxon>Euteleostomi</taxon>
        <taxon>Actinopterygii</taxon>
        <taxon>Neopterygii</taxon>
        <taxon>Teleostei</taxon>
        <taxon>Ostariophysi</taxon>
        <taxon>Cypriniformes</taxon>
        <taxon>Cyprinidae</taxon>
        <taxon>Cyprininae</taxon>
        <taxon>Cyprinus</taxon>
    </lineage>
</organism>
<accession>A0A9Q9XPD5</accession>
<dbReference type="GeneID" id="109078303"/>
<dbReference type="OrthoDB" id="8952549at2759"/>
<protein>
    <submittedName>
        <fullName evidence="1">Receptor-type tyrosine-protein phosphatase C-like</fullName>
    </submittedName>
</protein>
<proteinExistence type="predicted"/>
<reference evidence="1" key="1">
    <citation type="submission" date="2025-08" db="UniProtKB">
        <authorList>
            <consortium name="RefSeq"/>
        </authorList>
    </citation>
    <scope>IDENTIFICATION</scope>
    <source>
        <tissue evidence="1">Muscle</tissue>
    </source>
</reference>
<dbReference type="Proteomes" id="UP001155660">
    <property type="component" value="Chromosome B22"/>
</dbReference>
<sequence length="349" mass="39129">MCHSLKCNFLVRKDINAKLKGRVSLSVFEEMFEPLDMARLFALGPLVLILCLVLCTTGSPCQYSVLESVKEKAAHVVNIKGSEDQIYTIRIKDKHNEIRAEQISNQTPFKIPFEWLKPCTVYTVSVDDCGLSGRNTFTSSKNGETVSKTVVRSVTDNEVCLKGVFTDIQWNLTECVEITEQNSCASTHTVVLDTCNYTMNVALPPVKPHINFSKTIPSQFEWTNKPAQCNAALLIINCINNENKNSIIYGLNTPVSLLPDTEYTCTGEYPYETQHIKSNELSFKIKCDWQKNGRFQPLSSTSLEISWNSLEGDKCSGIKWESYSVSCSDGNSQKSKSSNFPVVLPIQHH</sequence>
<gene>
    <name evidence="1" type="primary">LOC109078303</name>
</gene>
<dbReference type="RefSeq" id="XP_042605491.1">
    <property type="nucleotide sequence ID" value="XM_042749557.1"/>
</dbReference>
<name>A0A9Q9XPD5_CYPCA</name>
<dbReference type="KEGG" id="ccar:109078303"/>